<evidence type="ECO:0000313" key="2">
    <source>
        <dbReference type="Ensembl" id="ENSMALP00000030683.1"/>
    </source>
</evidence>
<reference evidence="2" key="2">
    <citation type="submission" date="2025-09" db="UniProtKB">
        <authorList>
            <consortium name="Ensembl"/>
        </authorList>
    </citation>
    <scope>IDENTIFICATION</scope>
</reference>
<dbReference type="PANTHER" id="PTHR15233">
    <property type="entry name" value="MITOCHONDRIAL PROTEOLIPID"/>
    <property type="match status" value="1"/>
</dbReference>
<proteinExistence type="predicted"/>
<dbReference type="Ensembl" id="ENSMALT00000031226.1">
    <property type="protein sequence ID" value="ENSMALP00000030683.1"/>
    <property type="gene ID" value="ENSMALG00000021201.1"/>
</dbReference>
<keyword evidence="1" id="KW-0812">Transmembrane</keyword>
<dbReference type="AlphaFoldDB" id="A0A3Q3KM53"/>
<name>A0A3Q3KM53_MONAL</name>
<sequence>MTGRMFANWWSKMGPYYTKAYQEVWVGLGIMTYLYYKLSYGGLALPPTARAHRL</sequence>
<dbReference type="Pfam" id="PF08039">
    <property type="entry name" value="Mit_proteolip"/>
    <property type="match status" value="1"/>
</dbReference>
<dbReference type="InterPro" id="IPR012574">
    <property type="entry name" value="ATP5MJ"/>
</dbReference>
<keyword evidence="1" id="KW-0472">Membrane</keyword>
<organism evidence="2 3">
    <name type="scientific">Monopterus albus</name>
    <name type="common">Swamp eel</name>
    <dbReference type="NCBI Taxonomy" id="43700"/>
    <lineage>
        <taxon>Eukaryota</taxon>
        <taxon>Metazoa</taxon>
        <taxon>Chordata</taxon>
        <taxon>Craniata</taxon>
        <taxon>Vertebrata</taxon>
        <taxon>Euteleostomi</taxon>
        <taxon>Actinopterygii</taxon>
        <taxon>Neopterygii</taxon>
        <taxon>Teleostei</taxon>
        <taxon>Neoteleostei</taxon>
        <taxon>Acanthomorphata</taxon>
        <taxon>Anabantaria</taxon>
        <taxon>Synbranchiformes</taxon>
        <taxon>Synbranchidae</taxon>
        <taxon>Monopterus</taxon>
    </lineage>
</organism>
<dbReference type="PANTHER" id="PTHR15233:SF1">
    <property type="entry name" value="ATP SYNTHASE SUBUNIT ATP5MJ, MITOCHONDRIAL"/>
    <property type="match status" value="1"/>
</dbReference>
<keyword evidence="3" id="KW-1185">Reference proteome</keyword>
<dbReference type="STRING" id="43700.ENSMALP00000030683"/>
<feature type="transmembrane region" description="Helical" evidence="1">
    <location>
        <begin position="20"/>
        <end position="36"/>
    </location>
</feature>
<reference evidence="2" key="1">
    <citation type="submission" date="2025-08" db="UniProtKB">
        <authorList>
            <consortium name="Ensembl"/>
        </authorList>
    </citation>
    <scope>IDENTIFICATION</scope>
</reference>
<dbReference type="GO" id="GO:0005739">
    <property type="term" value="C:mitochondrion"/>
    <property type="evidence" value="ECO:0007669"/>
    <property type="project" value="InterPro"/>
</dbReference>
<protein>
    <submittedName>
        <fullName evidence="2">Uncharacterized protein</fullName>
    </submittedName>
</protein>
<dbReference type="Proteomes" id="UP000261600">
    <property type="component" value="Unplaced"/>
</dbReference>
<evidence type="ECO:0000313" key="3">
    <source>
        <dbReference type="Proteomes" id="UP000261600"/>
    </source>
</evidence>
<evidence type="ECO:0000256" key="1">
    <source>
        <dbReference type="SAM" id="Phobius"/>
    </source>
</evidence>
<keyword evidence="1" id="KW-1133">Transmembrane helix</keyword>
<accession>A0A3Q3KM53</accession>